<dbReference type="PATRIC" id="fig|742817.3.peg.787"/>
<keyword evidence="3" id="KW-1185">Reference proteome</keyword>
<comment type="caution">
    <text evidence="2">The sequence shown here is derived from an EMBL/GenBank/DDBJ whole genome shotgun (WGS) entry which is preliminary data.</text>
</comment>
<gene>
    <name evidence="2" type="ORF">HMPREF9449_00735</name>
</gene>
<feature type="compositionally biased region" description="Polar residues" evidence="1">
    <location>
        <begin position="116"/>
        <end position="160"/>
    </location>
</feature>
<sequence length="160" mass="18036">MNDKMNEKSQQKHFSHNEGNQQSFRTDGSSQDYSQKVGNQDNSMNDKATSYGQSQNNDKDYNQKTNEERLGHSQTMRDEVNEDRNMGNDVERMHTEGDEPNLGDSIKAESGKYANDGSQTGARSSETGRSDSQNNGPFQEGRSQNDSYRTGQSSDYNNQK</sequence>
<protein>
    <submittedName>
        <fullName evidence="2">Uncharacterized protein</fullName>
    </submittedName>
</protein>
<feature type="region of interest" description="Disordered" evidence="1">
    <location>
        <begin position="1"/>
        <end position="160"/>
    </location>
</feature>
<evidence type="ECO:0000256" key="1">
    <source>
        <dbReference type="SAM" id="MobiDB-lite"/>
    </source>
</evidence>
<dbReference type="AlphaFoldDB" id="H1DEP9"/>
<feature type="compositionally biased region" description="Basic and acidic residues" evidence="1">
    <location>
        <begin position="57"/>
        <end position="97"/>
    </location>
</feature>
<dbReference type="HOGENOM" id="CLU_1650401_0_0_10"/>
<proteinExistence type="predicted"/>
<accession>H1DEP9</accession>
<feature type="compositionally biased region" description="Polar residues" evidence="1">
    <location>
        <begin position="17"/>
        <end position="56"/>
    </location>
</feature>
<dbReference type="RefSeq" id="WP_009135883.1">
    <property type="nucleotide sequence ID" value="NZ_JH594596.1"/>
</dbReference>
<evidence type="ECO:0000313" key="2">
    <source>
        <dbReference type="EMBL" id="EHP49949.1"/>
    </source>
</evidence>
<dbReference type="Proteomes" id="UP000004892">
    <property type="component" value="Unassembled WGS sequence"/>
</dbReference>
<reference evidence="2 3" key="1">
    <citation type="submission" date="2012-01" db="EMBL/GenBank/DDBJ databases">
        <title>The Genome Sequence of Odoribacter laneus YIT 12061.</title>
        <authorList>
            <consortium name="The Broad Institute Genome Sequencing Platform"/>
            <person name="Earl A."/>
            <person name="Ward D."/>
            <person name="Feldgarden M."/>
            <person name="Gevers D."/>
            <person name="Morotomi M."/>
            <person name="Young S.K."/>
            <person name="Zeng Q."/>
            <person name="Gargeya S."/>
            <person name="Fitzgerald M."/>
            <person name="Haas B."/>
            <person name="Abouelleil A."/>
            <person name="Alvarado L."/>
            <person name="Arachchi H.M."/>
            <person name="Berlin A."/>
            <person name="Chapman S.B."/>
            <person name="Gearin G."/>
            <person name="Goldberg J."/>
            <person name="Griggs A."/>
            <person name="Gujja S."/>
            <person name="Hansen M."/>
            <person name="Heiman D."/>
            <person name="Howarth C."/>
            <person name="Larimer J."/>
            <person name="Lui A."/>
            <person name="MacDonald P.J.P."/>
            <person name="McCowen C."/>
            <person name="Montmayeur A."/>
            <person name="Murphy C."/>
            <person name="Neiman D."/>
            <person name="Pearson M."/>
            <person name="Priest M."/>
            <person name="Roberts A."/>
            <person name="Saif S."/>
            <person name="Shea T."/>
            <person name="Sisk P."/>
            <person name="Stolte C."/>
            <person name="Sykes S."/>
            <person name="Wortman J."/>
            <person name="Nusbaum C."/>
            <person name="Birren B."/>
        </authorList>
    </citation>
    <scope>NUCLEOTIDE SEQUENCE [LARGE SCALE GENOMIC DNA]</scope>
    <source>
        <strain evidence="2 3">YIT 12061</strain>
    </source>
</reference>
<organism evidence="2 3">
    <name type="scientific">Odoribacter laneus YIT 12061</name>
    <dbReference type="NCBI Taxonomy" id="742817"/>
    <lineage>
        <taxon>Bacteria</taxon>
        <taxon>Pseudomonadati</taxon>
        <taxon>Bacteroidota</taxon>
        <taxon>Bacteroidia</taxon>
        <taxon>Bacteroidales</taxon>
        <taxon>Odoribacteraceae</taxon>
        <taxon>Odoribacter</taxon>
    </lineage>
</organism>
<feature type="compositionally biased region" description="Basic and acidic residues" evidence="1">
    <location>
        <begin position="1"/>
        <end position="10"/>
    </location>
</feature>
<name>H1DEP9_9BACT</name>
<evidence type="ECO:0000313" key="3">
    <source>
        <dbReference type="Proteomes" id="UP000004892"/>
    </source>
</evidence>
<dbReference type="EMBL" id="ADMC01000008">
    <property type="protein sequence ID" value="EHP49949.1"/>
    <property type="molecule type" value="Genomic_DNA"/>
</dbReference>
<dbReference type="GeneID" id="98068359"/>